<dbReference type="AlphaFoldDB" id="A0A7Z7HS26"/>
<reference evidence="1" key="1">
    <citation type="submission" date="2017-03" db="EMBL/GenBank/DDBJ databases">
        <authorList>
            <consortium name="AG Boll"/>
        </authorList>
    </citation>
    <scope>NUCLEOTIDE SEQUENCE [LARGE SCALE GENOMIC DNA]</scope>
    <source>
        <strain evidence="1">Chol</strain>
    </source>
</reference>
<gene>
    <name evidence="1" type="ORF">SDENCHOL_20276</name>
</gene>
<dbReference type="EMBL" id="LT837803">
    <property type="protein sequence ID" value="SMB27029.1"/>
    <property type="molecule type" value="Genomic_DNA"/>
</dbReference>
<sequence length="117" mass="13148">MSLHLELKERLEQAYAARLPEGVALHQDALLMNFDTGLALEARFASAEEYTINWLWGDARLRIDTAPLHPELATCPNHFHDVDEQVRPDPLTRPGASPWENLGKVIDALLVDPLLQS</sequence>
<evidence type="ECO:0000313" key="2">
    <source>
        <dbReference type="Proteomes" id="UP000242886"/>
    </source>
</evidence>
<organism evidence="1 2">
    <name type="scientific">Sterolibacterium denitrificans</name>
    <dbReference type="NCBI Taxonomy" id="157592"/>
    <lineage>
        <taxon>Bacteria</taxon>
        <taxon>Pseudomonadati</taxon>
        <taxon>Pseudomonadota</taxon>
        <taxon>Betaproteobacteria</taxon>
        <taxon>Nitrosomonadales</taxon>
        <taxon>Sterolibacteriaceae</taxon>
        <taxon>Sterolibacterium</taxon>
    </lineage>
</organism>
<dbReference type="RefSeq" id="WP_154716795.1">
    <property type="nucleotide sequence ID" value="NZ_LT837803.1"/>
</dbReference>
<name>A0A7Z7HS26_9PROT</name>
<proteinExistence type="predicted"/>
<keyword evidence="2" id="KW-1185">Reference proteome</keyword>
<evidence type="ECO:0000313" key="1">
    <source>
        <dbReference type="EMBL" id="SMB27029.1"/>
    </source>
</evidence>
<accession>A0A7Z7HS26</accession>
<protein>
    <submittedName>
        <fullName evidence="1">Uncharacterized protein</fullName>
    </submittedName>
</protein>
<dbReference type="Proteomes" id="UP000242886">
    <property type="component" value="Chromosome SDENCHOL"/>
</dbReference>